<name>A0A975G5T1_9CAUL</name>
<protein>
    <submittedName>
        <fullName evidence="1">Uncharacterized protein</fullName>
    </submittedName>
</protein>
<keyword evidence="2" id="KW-1185">Reference proteome</keyword>
<dbReference type="RefSeq" id="WP_211940631.1">
    <property type="nucleotide sequence ID" value="NZ_CP073078.1"/>
</dbReference>
<dbReference type="Proteomes" id="UP000676409">
    <property type="component" value="Chromosome"/>
</dbReference>
<organism evidence="1 2">
    <name type="scientific">Phenylobacterium montanum</name>
    <dbReference type="NCBI Taxonomy" id="2823693"/>
    <lineage>
        <taxon>Bacteria</taxon>
        <taxon>Pseudomonadati</taxon>
        <taxon>Pseudomonadota</taxon>
        <taxon>Alphaproteobacteria</taxon>
        <taxon>Caulobacterales</taxon>
        <taxon>Caulobacteraceae</taxon>
        <taxon>Phenylobacterium</taxon>
    </lineage>
</organism>
<sequence>MPEPTRRPPWQIDDKLGGWPIWSLVEQRATIQIECDSCPHFAQWTPADLDRKFRKARGDTFARIAPKLRCTRCRSNWVRVSLAKGSFLAS</sequence>
<dbReference type="KEGG" id="caul:KCG34_12270"/>
<gene>
    <name evidence="1" type="ORF">KCG34_12270</name>
</gene>
<dbReference type="AlphaFoldDB" id="A0A975G5T1"/>
<evidence type="ECO:0000313" key="2">
    <source>
        <dbReference type="Proteomes" id="UP000676409"/>
    </source>
</evidence>
<evidence type="ECO:0000313" key="1">
    <source>
        <dbReference type="EMBL" id="QUD90581.1"/>
    </source>
</evidence>
<reference evidence="1" key="1">
    <citation type="submission" date="2021-04" db="EMBL/GenBank/DDBJ databases">
        <title>The complete genome sequence of Caulobacter sp. S6.</title>
        <authorList>
            <person name="Tang Y."/>
            <person name="Ouyang W."/>
            <person name="Liu Q."/>
            <person name="Huang B."/>
            <person name="Guo Z."/>
            <person name="Lei P."/>
        </authorList>
    </citation>
    <scope>NUCLEOTIDE SEQUENCE</scope>
    <source>
        <strain evidence="1">S6</strain>
    </source>
</reference>
<accession>A0A975G5T1</accession>
<proteinExistence type="predicted"/>
<dbReference type="EMBL" id="CP073078">
    <property type="protein sequence ID" value="QUD90581.1"/>
    <property type="molecule type" value="Genomic_DNA"/>
</dbReference>